<feature type="domain" description="DUF7115" evidence="3">
    <location>
        <begin position="1"/>
        <end position="108"/>
    </location>
</feature>
<dbReference type="Pfam" id="PF23428">
    <property type="entry name" value="DUF7115"/>
    <property type="match status" value="1"/>
</dbReference>
<dbReference type="Proteomes" id="UP000628840">
    <property type="component" value="Unassembled WGS sequence"/>
</dbReference>
<evidence type="ECO:0000313" key="5">
    <source>
        <dbReference type="Proteomes" id="UP000628840"/>
    </source>
</evidence>
<keyword evidence="5" id="KW-1185">Reference proteome</keyword>
<feature type="compositionally biased region" description="Low complexity" evidence="2">
    <location>
        <begin position="228"/>
        <end position="251"/>
    </location>
</feature>
<accession>A0A830EUQ8</accession>
<evidence type="ECO:0000256" key="2">
    <source>
        <dbReference type="SAM" id="MobiDB-lite"/>
    </source>
</evidence>
<organism evidence="4 5">
    <name type="scientific">Halarchaeum grantii</name>
    <dbReference type="NCBI Taxonomy" id="1193105"/>
    <lineage>
        <taxon>Archaea</taxon>
        <taxon>Methanobacteriati</taxon>
        <taxon>Methanobacteriota</taxon>
        <taxon>Stenosarchaea group</taxon>
        <taxon>Halobacteria</taxon>
        <taxon>Halobacteriales</taxon>
        <taxon>Halobacteriaceae</taxon>
    </lineage>
</organism>
<protein>
    <recommendedName>
        <fullName evidence="3">DUF7115 domain-containing protein</fullName>
    </recommendedName>
</protein>
<comment type="caution">
    <text evidence="4">The sequence shown here is derived from an EMBL/GenBank/DDBJ whole genome shotgun (WGS) entry which is preliminary data.</text>
</comment>
<dbReference type="RefSeq" id="WP_188879213.1">
    <property type="nucleotide sequence ID" value="NZ_BMPF01000001.1"/>
</dbReference>
<proteinExistence type="predicted"/>
<sequence>MDVPDAVTDALGDESVAARVPLRGDDVLLVTPTRTLVYRADGLLSNESVTAYDHDAERVIASEGRRTATITLDYGLDGESSFDVPSRALDDVLHPVLAGVLNAGGVTDSGERVVRTYRFSELTLVVTSERLVRHVGGAVWDGDYEVIPYADVTDVTAEEGSVASQLVLETTGRTQRIKVPDERFRDVRETVETALFEAHGVADYDAFRRAVAPDEDDAPETTDDSDADPALAFDPDDAGASASDALDAATDPGPDVDFDALEADLEELRDALADQRERADAQRDAIERQRAALDAQLDLLDEQAERVDDLLETIRDR</sequence>
<evidence type="ECO:0000259" key="3">
    <source>
        <dbReference type="Pfam" id="PF23428"/>
    </source>
</evidence>
<feature type="compositionally biased region" description="Acidic residues" evidence="2">
    <location>
        <begin position="214"/>
        <end position="227"/>
    </location>
</feature>
<dbReference type="OrthoDB" id="307384at2157"/>
<evidence type="ECO:0000256" key="1">
    <source>
        <dbReference type="SAM" id="Coils"/>
    </source>
</evidence>
<feature type="coiled-coil region" evidence="1">
    <location>
        <begin position="258"/>
        <end position="317"/>
    </location>
</feature>
<feature type="region of interest" description="Disordered" evidence="2">
    <location>
        <begin position="214"/>
        <end position="257"/>
    </location>
</feature>
<keyword evidence="1" id="KW-0175">Coiled coil</keyword>
<dbReference type="InterPro" id="IPR055539">
    <property type="entry name" value="DUF7115"/>
</dbReference>
<dbReference type="AlphaFoldDB" id="A0A830EUQ8"/>
<reference evidence="4 5" key="1">
    <citation type="journal article" date="2019" name="Int. J. Syst. Evol. Microbiol.">
        <title>The Global Catalogue of Microorganisms (GCM) 10K type strain sequencing project: providing services to taxonomists for standard genome sequencing and annotation.</title>
        <authorList>
            <consortium name="The Broad Institute Genomics Platform"/>
            <consortium name="The Broad Institute Genome Sequencing Center for Infectious Disease"/>
            <person name="Wu L."/>
            <person name="Ma J."/>
        </authorList>
    </citation>
    <scope>NUCLEOTIDE SEQUENCE [LARGE SCALE GENOMIC DNA]</scope>
    <source>
        <strain evidence="4 5">JCM 19585</strain>
    </source>
</reference>
<gene>
    <name evidence="4" type="ORF">GCM10009037_07780</name>
</gene>
<dbReference type="EMBL" id="BMPF01000001">
    <property type="protein sequence ID" value="GGL26577.1"/>
    <property type="molecule type" value="Genomic_DNA"/>
</dbReference>
<name>A0A830EUQ8_9EURY</name>
<evidence type="ECO:0000313" key="4">
    <source>
        <dbReference type="EMBL" id="GGL26577.1"/>
    </source>
</evidence>